<sequence>MFKVIETAGHDEPWWFFEDWEKMIVSTEEFDEIEEALCAYQALYQNFEDNYPEKREKGSCCVAFWNTVETDYCVPCECDLQIFHGIMIVDKKNQLVDLKGEERG</sequence>
<evidence type="ECO:0008006" key="3">
    <source>
        <dbReference type="Google" id="ProtNLM"/>
    </source>
</evidence>
<dbReference type="AlphaFoldDB" id="C8NEC1"/>
<gene>
    <name evidence="1" type="ORF">HMPREF0444_0266</name>
</gene>
<protein>
    <recommendedName>
        <fullName evidence="3">DUF1033 family protein</fullName>
    </recommendedName>
</protein>
<dbReference type="eggNOG" id="COG4699">
    <property type="taxonomic scope" value="Bacteria"/>
</dbReference>
<dbReference type="Proteomes" id="UP000005926">
    <property type="component" value="Unassembled WGS sequence"/>
</dbReference>
<dbReference type="Pfam" id="PF06279">
    <property type="entry name" value="DUF1033"/>
    <property type="match status" value="1"/>
</dbReference>
<proteinExistence type="predicted"/>
<reference evidence="1 2" key="1">
    <citation type="submission" date="2009-08" db="EMBL/GenBank/DDBJ databases">
        <authorList>
            <person name="Muzny D."/>
            <person name="Qin X."/>
            <person name="Deng J."/>
            <person name="Jiang H."/>
            <person name="Liu Y."/>
            <person name="Qu J."/>
            <person name="Song X.-Z."/>
            <person name="Zhang L."/>
            <person name="Thornton R."/>
            <person name="Coyle M."/>
            <person name="Francisco L."/>
            <person name="Jackson L."/>
            <person name="Javaid M."/>
            <person name="Korchina V."/>
            <person name="Kovar C."/>
            <person name="Mata R."/>
            <person name="Mathew T."/>
            <person name="Ngo R."/>
            <person name="Nguyen L."/>
            <person name="Nguyen N."/>
            <person name="Okwuonu G."/>
            <person name="Ongeri F."/>
            <person name="Pham C."/>
            <person name="Simmons D."/>
            <person name="Wilczek-Boney K."/>
            <person name="Hale W."/>
            <person name="Jakkamsetti A."/>
            <person name="Pham P."/>
            <person name="Ruth R."/>
            <person name="San Lucas F."/>
            <person name="Warren J."/>
            <person name="Zhang J."/>
            <person name="Zhao Z."/>
            <person name="Zhou C."/>
            <person name="Zhu D."/>
            <person name="Lee S."/>
            <person name="Bess C."/>
            <person name="Blankenburg K."/>
            <person name="Forbes L."/>
            <person name="Fu Q."/>
            <person name="Gubbala S."/>
            <person name="Hirani K."/>
            <person name="Jayaseelan J.C."/>
            <person name="Lara F."/>
            <person name="Munidasa M."/>
            <person name="Palculict T."/>
            <person name="Patil S."/>
            <person name="Pu L.-L."/>
            <person name="Saada N."/>
            <person name="Tang L."/>
            <person name="Weissenberger G."/>
            <person name="Zhu Y."/>
            <person name="Hemphill L."/>
            <person name="Shang Y."/>
            <person name="Youmans B."/>
            <person name="Ayvaz T."/>
            <person name="Ross M."/>
            <person name="Santibanez J."/>
            <person name="Aqrawi P."/>
            <person name="Gross S."/>
            <person name="Joshi V."/>
            <person name="Fowler G."/>
            <person name="Nazareth L."/>
            <person name="Reid J."/>
            <person name="Worley K."/>
            <person name="Petrosino J."/>
            <person name="Highlander S."/>
            <person name="Gibbs R."/>
        </authorList>
    </citation>
    <scope>NUCLEOTIDE SEQUENCE [LARGE SCALE GENOMIC DNA]</scope>
    <source>
        <strain evidence="1 2">ATCC 49175</strain>
    </source>
</reference>
<evidence type="ECO:0000313" key="2">
    <source>
        <dbReference type="Proteomes" id="UP000005926"/>
    </source>
</evidence>
<dbReference type="RefSeq" id="WP_005605257.1">
    <property type="nucleotide sequence ID" value="NZ_CP102283.1"/>
</dbReference>
<organism evidence="1 2">
    <name type="scientific">Granulicatella adiacens ATCC 49175</name>
    <dbReference type="NCBI Taxonomy" id="638301"/>
    <lineage>
        <taxon>Bacteria</taxon>
        <taxon>Bacillati</taxon>
        <taxon>Bacillota</taxon>
        <taxon>Bacilli</taxon>
        <taxon>Lactobacillales</taxon>
        <taxon>Carnobacteriaceae</taxon>
        <taxon>Granulicatella</taxon>
    </lineage>
</organism>
<keyword evidence="2" id="KW-1185">Reference proteome</keyword>
<dbReference type="InterPro" id="IPR010434">
    <property type="entry name" value="DUF1033"/>
</dbReference>
<comment type="caution">
    <text evidence="1">The sequence shown here is derived from an EMBL/GenBank/DDBJ whole genome shotgun (WGS) entry which is preliminary data.</text>
</comment>
<dbReference type="HOGENOM" id="CLU_146759_0_0_9"/>
<dbReference type="GeneID" id="78411468"/>
<dbReference type="EMBL" id="ACKZ01000008">
    <property type="protein sequence ID" value="EEW38022.1"/>
    <property type="molecule type" value="Genomic_DNA"/>
</dbReference>
<evidence type="ECO:0000313" key="1">
    <source>
        <dbReference type="EMBL" id="EEW38022.1"/>
    </source>
</evidence>
<accession>C8NEC1</accession>
<dbReference type="STRING" id="638301.HMPREF0444_0266"/>
<name>C8NEC1_9LACT</name>